<keyword evidence="1" id="KW-0812">Transmembrane</keyword>
<dbReference type="EMBL" id="SGIS01000001">
    <property type="protein sequence ID" value="RZF66520.1"/>
    <property type="molecule type" value="Genomic_DNA"/>
</dbReference>
<dbReference type="Proteomes" id="UP000292085">
    <property type="component" value="Unassembled WGS sequence"/>
</dbReference>
<keyword evidence="1" id="KW-0472">Membrane</keyword>
<name>A0A4Q6Y0Z9_9SPHN</name>
<keyword evidence="3" id="KW-1185">Reference proteome</keyword>
<accession>A0A4Q6Y0Z9</accession>
<reference evidence="2 3" key="1">
    <citation type="submission" date="2019-02" db="EMBL/GenBank/DDBJ databases">
        <authorList>
            <person name="Li Y."/>
        </authorList>
    </citation>
    <scope>NUCLEOTIDE SEQUENCE [LARGE SCALE GENOMIC DNA]</scope>
    <source>
        <strain evidence="2 3">3-7</strain>
    </source>
</reference>
<evidence type="ECO:0000313" key="3">
    <source>
        <dbReference type="Proteomes" id="UP000292085"/>
    </source>
</evidence>
<proteinExistence type="predicted"/>
<dbReference type="AlphaFoldDB" id="A0A4Q6Y0Z9"/>
<organism evidence="2 3">
    <name type="scientific">Sphingomonas populi</name>
    <dbReference type="NCBI Taxonomy" id="2484750"/>
    <lineage>
        <taxon>Bacteria</taxon>
        <taxon>Pseudomonadati</taxon>
        <taxon>Pseudomonadota</taxon>
        <taxon>Alphaproteobacteria</taxon>
        <taxon>Sphingomonadales</taxon>
        <taxon>Sphingomonadaceae</taxon>
        <taxon>Sphingomonas</taxon>
    </lineage>
</organism>
<evidence type="ECO:0000313" key="2">
    <source>
        <dbReference type="EMBL" id="RZF66520.1"/>
    </source>
</evidence>
<dbReference type="OrthoDB" id="9967076at2"/>
<evidence type="ECO:0000256" key="1">
    <source>
        <dbReference type="SAM" id="Phobius"/>
    </source>
</evidence>
<dbReference type="RefSeq" id="WP_130154874.1">
    <property type="nucleotide sequence ID" value="NZ_SGIS01000001.1"/>
</dbReference>
<protein>
    <submittedName>
        <fullName evidence="2">Uncharacterized protein</fullName>
    </submittedName>
</protein>
<feature type="transmembrane region" description="Helical" evidence="1">
    <location>
        <begin position="21"/>
        <end position="43"/>
    </location>
</feature>
<gene>
    <name evidence="2" type="ORF">EWE75_01315</name>
</gene>
<keyword evidence="1" id="KW-1133">Transmembrane helix</keyword>
<sequence>MNRWQAISEIIKAFIDKGHAGFAFGTVLVFASVLIFTAIAGAIGVGKVSETVRVAVSSHPPPKLTLP</sequence>
<comment type="caution">
    <text evidence="2">The sequence shown here is derived from an EMBL/GenBank/DDBJ whole genome shotgun (WGS) entry which is preliminary data.</text>
</comment>